<evidence type="ECO:0000256" key="3">
    <source>
        <dbReference type="ARBA" id="ARBA00022833"/>
    </source>
</evidence>
<evidence type="ECO:0000256" key="4">
    <source>
        <dbReference type="PROSITE-ProRule" id="PRU00146"/>
    </source>
</evidence>
<dbReference type="PROSITE" id="PS01359">
    <property type="entry name" value="ZF_PHD_1"/>
    <property type="match status" value="1"/>
</dbReference>
<keyword evidence="1" id="KW-0479">Metal-binding</keyword>
<dbReference type="InterPro" id="IPR001965">
    <property type="entry name" value="Znf_PHD"/>
</dbReference>
<dbReference type="SMART" id="SM00249">
    <property type="entry name" value="PHD"/>
    <property type="match status" value="4"/>
</dbReference>
<dbReference type="PROSITE" id="PS51805">
    <property type="entry name" value="EPHD"/>
    <property type="match status" value="2"/>
</dbReference>
<evidence type="ECO:0000259" key="6">
    <source>
        <dbReference type="PROSITE" id="PS50016"/>
    </source>
</evidence>
<feature type="domain" description="PHD-type" evidence="7">
    <location>
        <begin position="275"/>
        <end position="395"/>
    </location>
</feature>
<dbReference type="InterPro" id="IPR019787">
    <property type="entry name" value="Znf_PHD-finger"/>
</dbReference>
<sequence>MTKTTAAATDLPSQALKCLSDRSPYDSDELLARAVTTLPAGVAVHLAKHSDGRRKYKKSSTASHGDPISPKPSAPSSIWPAMEVFFRPLTVGDVEGLFPKLSLSDPAFLIPKIRSDAEGKVEVEEEKEEEKEEEEKGEVLEIESGEVEKKEEEVQEKVEKIEEEEDDGLSTNWLLGSKHRVSLTTQRPTKKRKLLGGNAGLDQLLILPHSPESSSLPQCDICCLGESTSKSNRLVSCSSCSVTVHRKCYGSHGITEDSQLCAWCNKEGEDTGPESKPCLLCPRPGGALKPISRKSGSGEEKFAHLFCALWAPEVYVEDTREMEPIMNVEGVLDTRWKLVCNVCKVKQGVCVRCSFGTCRTAFHPICAREARHRMEIWGKLGCDNVELRAFCAKHTTFQDSDSAQHREHLTRSVHDELSDSVSMPLPAPLLVNKLPKLRLSCKNKDKSTAQSEIKGSNLKEVVKNTATFEQDSLALSRTPEGGDVQLDRNLAVGVVGDEESLSNVSNLILFFKKLIGRGKIVIGDVASEMGIPSDSLEAALTDEASSFSSELRAKITKWLQSSIHMPTSTRHLKFRNGSGISSGHIYSIGHGKFDDPDNIDDIRVKSIPPRRRTKSNIRILKEDKTISSSGEELQESANDELGNEISKVSVGHVDHLKDAFGNMIHHQDRSCEHEVKLEKIPEETSPDSNPCENIPTEPKDNSSKIVSPCLPEAHQPHHMEEHIPVNHGSGQADEAYINSDDTINKEKQVEKDCNMDVVVSATPDLKVGESSSGSYVHPYIQKRLIQAQKDAHFQQKSREADSNGHTENLMSDSTRGSCDRPSLYSTVSDVNHMVDVASLDQLAKARDSGILELSPEDEVEGEMLYLQNRLLDNAVAIKHSCEDLIGKVVQKLPQELAALKKRQWDLVVVNQYLREVREAKKWGRKERKHREAQAVLAAAAAAAAASSRNPLLRKDTNDEGLQSPMNISVASGRVAGHSPLGPRLKEMPRSGFVKVSPDKDSTTFHMPELSKESELSCDICRRPETLLNRIFVCSSCKVAVHLDCYRKLKDPVGPWKCELCEETSRSGSPRCQTLDNRERPYVAECLLCGGYTGAFRKSTNGHWVHAFCAEWLLESTFRRGQQNHVDGVDALSKEKDLFTCGICHQKFGVCSKCSYGNCQVTFHPLCARTAGLYMNVKAVGGRLHHKAYCEKHSLEQRQKADNQQYGTEELKNIKQIRVELEKVRLLCERIIKREKLKRDLVLCSHDILASRRDYVAFSVLERSSFPPSVSSESATTSIDNKSYSGIVQRSEDITVDSTVSGKHNVRISIDVDRKTDDSSTSRPSFKRKISDRASFSGKQLPHRATSVPVQNSPDYLEKRFKPRKQPECFHKEVVMTSHQASMQNQRLPKGFAYVPVGSLSKEKPVVHDPESHEPREPGG</sequence>
<feature type="region of interest" description="Disordered" evidence="5">
    <location>
        <begin position="680"/>
        <end position="703"/>
    </location>
</feature>
<dbReference type="CDD" id="cd15571">
    <property type="entry name" value="ePHD"/>
    <property type="match status" value="1"/>
</dbReference>
<dbReference type="PROSITE" id="PS50016">
    <property type="entry name" value="ZF_PHD_2"/>
    <property type="match status" value="1"/>
</dbReference>
<reference evidence="8" key="1">
    <citation type="journal article" date="2023" name="GigaByte">
        <title>Genome assembly of the bearded iris, Iris pallida Lam.</title>
        <authorList>
            <person name="Bruccoleri R.E."/>
            <person name="Oakeley E.J."/>
            <person name="Faust A.M.E."/>
            <person name="Altorfer M."/>
            <person name="Dessus-Babus S."/>
            <person name="Burckhardt D."/>
            <person name="Oertli M."/>
            <person name="Naumann U."/>
            <person name="Petersen F."/>
            <person name="Wong J."/>
        </authorList>
    </citation>
    <scope>NUCLEOTIDE SEQUENCE</scope>
    <source>
        <strain evidence="8">GSM-AAB239-AS_SAM_17_03QT</strain>
    </source>
</reference>
<evidence type="ECO:0000256" key="5">
    <source>
        <dbReference type="SAM" id="MobiDB-lite"/>
    </source>
</evidence>
<dbReference type="InterPro" id="IPR011011">
    <property type="entry name" value="Znf_FYVE_PHD"/>
</dbReference>
<feature type="region of interest" description="Disordered" evidence="5">
    <location>
        <begin position="790"/>
        <end position="820"/>
    </location>
</feature>
<feature type="domain" description="PHD-type" evidence="7">
    <location>
        <begin position="1082"/>
        <end position="1193"/>
    </location>
</feature>
<name>A0AAX6I4R1_IRIPA</name>
<dbReference type="EMBL" id="JANAVB010004600">
    <property type="protein sequence ID" value="KAJ6848219.1"/>
    <property type="molecule type" value="Genomic_DNA"/>
</dbReference>
<feature type="compositionally biased region" description="Acidic residues" evidence="5">
    <location>
        <begin position="123"/>
        <end position="139"/>
    </location>
</feature>
<evidence type="ECO:0000256" key="2">
    <source>
        <dbReference type="ARBA" id="ARBA00022771"/>
    </source>
</evidence>
<evidence type="ECO:0000259" key="7">
    <source>
        <dbReference type="PROSITE" id="PS51805"/>
    </source>
</evidence>
<evidence type="ECO:0000256" key="1">
    <source>
        <dbReference type="ARBA" id="ARBA00022723"/>
    </source>
</evidence>
<feature type="region of interest" description="Disordered" evidence="5">
    <location>
        <begin position="47"/>
        <end position="77"/>
    </location>
</feature>
<keyword evidence="3" id="KW-0862">Zinc</keyword>
<dbReference type="Pfam" id="PF13831">
    <property type="entry name" value="PHD_2"/>
    <property type="match status" value="2"/>
</dbReference>
<proteinExistence type="predicted"/>
<feature type="region of interest" description="Disordered" evidence="5">
    <location>
        <begin position="1400"/>
        <end position="1419"/>
    </location>
</feature>
<gene>
    <name evidence="8" type="ORF">M6B38_273220</name>
</gene>
<dbReference type="SUPFAM" id="SSF57903">
    <property type="entry name" value="FYVE/PHD zinc finger"/>
    <property type="match status" value="2"/>
</dbReference>
<keyword evidence="2 4" id="KW-0863">Zinc-finger</keyword>
<dbReference type="GO" id="GO:0008270">
    <property type="term" value="F:zinc ion binding"/>
    <property type="evidence" value="ECO:0007669"/>
    <property type="project" value="UniProtKB-KW"/>
</dbReference>
<dbReference type="PANTHER" id="PTHR13793:SF107">
    <property type="entry name" value="BROMODOMAIN-CONTAINING PROTEIN HOMOLOG"/>
    <property type="match status" value="1"/>
</dbReference>
<dbReference type="Pfam" id="PF13832">
    <property type="entry name" value="zf-HC5HC2H_2"/>
    <property type="match status" value="2"/>
</dbReference>
<dbReference type="PANTHER" id="PTHR13793">
    <property type="entry name" value="PHD FINGER PROTEINS"/>
    <property type="match status" value="1"/>
</dbReference>
<dbReference type="InterPro" id="IPR050701">
    <property type="entry name" value="Histone_Mod_Regulator"/>
</dbReference>
<dbReference type="Gene3D" id="3.30.40.10">
    <property type="entry name" value="Zinc/RING finger domain, C3HC4 (zinc finger)"/>
    <property type="match status" value="4"/>
</dbReference>
<dbReference type="InterPro" id="IPR013083">
    <property type="entry name" value="Znf_RING/FYVE/PHD"/>
</dbReference>
<feature type="region of interest" description="Disordered" evidence="5">
    <location>
        <begin position="120"/>
        <end position="139"/>
    </location>
</feature>
<dbReference type="GO" id="GO:0006357">
    <property type="term" value="P:regulation of transcription by RNA polymerase II"/>
    <property type="evidence" value="ECO:0007669"/>
    <property type="project" value="TreeGrafter"/>
</dbReference>
<feature type="compositionally biased region" description="Polar residues" evidence="5">
    <location>
        <begin position="805"/>
        <end position="816"/>
    </location>
</feature>
<feature type="domain" description="PHD-type" evidence="6">
    <location>
        <begin position="1014"/>
        <end position="1063"/>
    </location>
</feature>
<dbReference type="InterPro" id="IPR019786">
    <property type="entry name" value="Zinc_finger_PHD-type_CS"/>
</dbReference>
<evidence type="ECO:0000313" key="8">
    <source>
        <dbReference type="EMBL" id="KAJ6848219.1"/>
    </source>
</evidence>
<comment type="caution">
    <text evidence="8">The sequence shown here is derived from an EMBL/GenBank/DDBJ whole genome shotgun (WGS) entry which is preliminary data.</text>
</comment>
<protein>
    <submittedName>
        <fullName evidence="8">Uncharacterized protein</fullName>
    </submittedName>
</protein>
<feature type="compositionally biased region" description="Basic and acidic residues" evidence="5">
    <location>
        <begin position="790"/>
        <end position="804"/>
    </location>
</feature>
<keyword evidence="9" id="KW-1185">Reference proteome</keyword>
<accession>A0AAX6I4R1</accession>
<dbReference type="InterPro" id="IPR034732">
    <property type="entry name" value="EPHD"/>
</dbReference>
<reference evidence="8" key="2">
    <citation type="submission" date="2023-04" db="EMBL/GenBank/DDBJ databases">
        <authorList>
            <person name="Bruccoleri R.E."/>
            <person name="Oakeley E.J."/>
            <person name="Faust A.-M."/>
            <person name="Dessus-Babus S."/>
            <person name="Altorfer M."/>
            <person name="Burckhardt D."/>
            <person name="Oertli M."/>
            <person name="Naumann U."/>
            <person name="Petersen F."/>
            <person name="Wong J."/>
        </authorList>
    </citation>
    <scope>NUCLEOTIDE SEQUENCE</scope>
    <source>
        <strain evidence="8">GSM-AAB239-AS_SAM_17_03QT</strain>
        <tissue evidence="8">Leaf</tissue>
    </source>
</reference>
<organism evidence="8 9">
    <name type="scientific">Iris pallida</name>
    <name type="common">Sweet iris</name>
    <dbReference type="NCBI Taxonomy" id="29817"/>
    <lineage>
        <taxon>Eukaryota</taxon>
        <taxon>Viridiplantae</taxon>
        <taxon>Streptophyta</taxon>
        <taxon>Embryophyta</taxon>
        <taxon>Tracheophyta</taxon>
        <taxon>Spermatophyta</taxon>
        <taxon>Magnoliopsida</taxon>
        <taxon>Liliopsida</taxon>
        <taxon>Asparagales</taxon>
        <taxon>Iridaceae</taxon>
        <taxon>Iridoideae</taxon>
        <taxon>Irideae</taxon>
        <taxon>Iris</taxon>
    </lineage>
</organism>
<evidence type="ECO:0000313" key="9">
    <source>
        <dbReference type="Proteomes" id="UP001140949"/>
    </source>
</evidence>
<dbReference type="Proteomes" id="UP001140949">
    <property type="component" value="Unassembled WGS sequence"/>
</dbReference>